<dbReference type="Gene3D" id="2.40.160.50">
    <property type="entry name" value="membrane protein fhac: a member of the omp85/tpsb transporter family"/>
    <property type="match status" value="1"/>
</dbReference>
<evidence type="ECO:0000259" key="1">
    <source>
        <dbReference type="Pfam" id="PF03865"/>
    </source>
</evidence>
<evidence type="ECO:0000313" key="3">
    <source>
        <dbReference type="Proteomes" id="UP000243374"/>
    </source>
</evidence>
<dbReference type="GO" id="GO:0046819">
    <property type="term" value="P:protein secretion by the type V secretion system"/>
    <property type="evidence" value="ECO:0007669"/>
    <property type="project" value="TreeGrafter"/>
</dbReference>
<sequence>NLLKVRDLNVFDMAGFFENSNNGGADLILDIKPKKRFSFQTFYDNYGNKTTGENRYAGVITCNDVSHHADRANLLLATTDRKQNNFSFDYRVPVSSYLNVLGTDLSYSSYELGGDYRDLDIHGNVFNADLYLEQPIYRSAKTRFTGDIGGYYRSITDSIDAFEVKLKRHSNGVFTDFKLDNFFATAKLANALRFNYGKLKNDDEYNLYEDQSYFITTLDGSVSFDVNKFFNISNSYNLQIASTSLDPSDKFTPCGAYGVRAFASNTASSDNGIFDDLKFTYKVKSYPTFNIYTDFMQAHARNHENRKKESFYAVGVGTELAYRGFYVNASLNKAVGQNREYAKDSVKLLVKFGYYMI</sequence>
<dbReference type="AlphaFoldDB" id="A0A662Z8E5"/>
<protein>
    <recommendedName>
        <fullName evidence="1">Haemolysin activator HlyB C-terminal domain-containing protein</fullName>
    </recommendedName>
</protein>
<feature type="domain" description="Haemolysin activator HlyB C-terminal" evidence="1">
    <location>
        <begin position="23"/>
        <end position="315"/>
    </location>
</feature>
<evidence type="ECO:0000313" key="2">
    <source>
        <dbReference type="EMBL" id="SFJ99226.1"/>
    </source>
</evidence>
<keyword evidence="3" id="KW-1185">Reference proteome</keyword>
<dbReference type="InterPro" id="IPR005565">
    <property type="entry name" value="Hemolysn_activator_HlyB_C"/>
</dbReference>
<reference evidence="2 3" key="1">
    <citation type="submission" date="2016-10" db="EMBL/GenBank/DDBJ databases">
        <authorList>
            <person name="Varghese N."/>
            <person name="Submissions S."/>
        </authorList>
    </citation>
    <scope>NUCLEOTIDE SEQUENCE [LARGE SCALE GENOMIC DNA]</scope>
    <source>
        <strain evidence="2 3">22B</strain>
    </source>
</reference>
<dbReference type="GO" id="GO:0008320">
    <property type="term" value="F:protein transmembrane transporter activity"/>
    <property type="evidence" value="ECO:0007669"/>
    <property type="project" value="TreeGrafter"/>
</dbReference>
<dbReference type="PANTHER" id="PTHR34597:SF3">
    <property type="entry name" value="OUTER MEMBRANE TRANSPORTER CDIB"/>
    <property type="match status" value="1"/>
</dbReference>
<gene>
    <name evidence="2" type="ORF">SAMN04487865_101234</name>
</gene>
<feature type="non-terminal residue" evidence="2">
    <location>
        <position position="1"/>
    </location>
</feature>
<dbReference type="PANTHER" id="PTHR34597">
    <property type="entry name" value="SLR1661 PROTEIN"/>
    <property type="match status" value="1"/>
</dbReference>
<organism evidence="2 3">
    <name type="scientific">Succinivibrio dextrinosolvens</name>
    <dbReference type="NCBI Taxonomy" id="83771"/>
    <lineage>
        <taxon>Bacteria</taxon>
        <taxon>Pseudomonadati</taxon>
        <taxon>Pseudomonadota</taxon>
        <taxon>Gammaproteobacteria</taxon>
        <taxon>Aeromonadales</taxon>
        <taxon>Succinivibrionaceae</taxon>
        <taxon>Succinivibrio</taxon>
    </lineage>
</organism>
<name>A0A662Z8E5_9GAMM</name>
<dbReference type="Pfam" id="PF03865">
    <property type="entry name" value="ShlB"/>
    <property type="match status" value="1"/>
</dbReference>
<dbReference type="RefSeq" id="WP_177189552.1">
    <property type="nucleotide sequence ID" value="NZ_FOSF01000012.1"/>
</dbReference>
<accession>A0A662Z8E5</accession>
<proteinExistence type="predicted"/>
<dbReference type="Proteomes" id="UP000243374">
    <property type="component" value="Unassembled WGS sequence"/>
</dbReference>
<dbReference type="GO" id="GO:0098046">
    <property type="term" value="C:type V protein secretion system complex"/>
    <property type="evidence" value="ECO:0007669"/>
    <property type="project" value="TreeGrafter"/>
</dbReference>
<dbReference type="InterPro" id="IPR051544">
    <property type="entry name" value="TPS_OM_transporter"/>
</dbReference>
<dbReference type="EMBL" id="FOSF01000012">
    <property type="protein sequence ID" value="SFJ99226.1"/>
    <property type="molecule type" value="Genomic_DNA"/>
</dbReference>